<feature type="compositionally biased region" description="Basic residues" evidence="1">
    <location>
        <begin position="214"/>
        <end position="227"/>
    </location>
</feature>
<evidence type="ECO:0000313" key="4">
    <source>
        <dbReference type="Proteomes" id="UP001153954"/>
    </source>
</evidence>
<dbReference type="InterPro" id="IPR055469">
    <property type="entry name" value="DUF7041"/>
</dbReference>
<dbReference type="PANTHER" id="PTHR33327:SF3">
    <property type="entry name" value="RNA-DIRECTED DNA POLYMERASE"/>
    <property type="match status" value="1"/>
</dbReference>
<name>A0AAU9VA56_EUPED</name>
<evidence type="ECO:0000259" key="2">
    <source>
        <dbReference type="Pfam" id="PF23055"/>
    </source>
</evidence>
<accession>A0AAU9VA56</accession>
<organism evidence="3 4">
    <name type="scientific">Euphydryas editha</name>
    <name type="common">Edith's checkerspot</name>
    <dbReference type="NCBI Taxonomy" id="104508"/>
    <lineage>
        <taxon>Eukaryota</taxon>
        <taxon>Metazoa</taxon>
        <taxon>Ecdysozoa</taxon>
        <taxon>Arthropoda</taxon>
        <taxon>Hexapoda</taxon>
        <taxon>Insecta</taxon>
        <taxon>Pterygota</taxon>
        <taxon>Neoptera</taxon>
        <taxon>Endopterygota</taxon>
        <taxon>Lepidoptera</taxon>
        <taxon>Glossata</taxon>
        <taxon>Ditrysia</taxon>
        <taxon>Papilionoidea</taxon>
        <taxon>Nymphalidae</taxon>
        <taxon>Nymphalinae</taxon>
        <taxon>Euphydryas</taxon>
    </lineage>
</organism>
<protein>
    <recommendedName>
        <fullName evidence="2">DUF7041 domain-containing protein</fullName>
    </recommendedName>
</protein>
<dbReference type="AlphaFoldDB" id="A0AAU9VA56"/>
<evidence type="ECO:0000256" key="1">
    <source>
        <dbReference type="SAM" id="MobiDB-lite"/>
    </source>
</evidence>
<evidence type="ECO:0000313" key="3">
    <source>
        <dbReference type="EMBL" id="CAH2108891.1"/>
    </source>
</evidence>
<feature type="compositionally biased region" description="Low complexity" evidence="1">
    <location>
        <begin position="228"/>
        <end position="237"/>
    </location>
</feature>
<reference evidence="3" key="1">
    <citation type="submission" date="2022-03" db="EMBL/GenBank/DDBJ databases">
        <authorList>
            <person name="Tunstrom K."/>
        </authorList>
    </citation>
    <scope>NUCLEOTIDE SEQUENCE</scope>
</reference>
<dbReference type="Proteomes" id="UP001153954">
    <property type="component" value="Unassembled WGS sequence"/>
</dbReference>
<sequence length="273" mass="30721">MPKDGEQNEGKELHRVGIRVPPFYPQKPALWFAQLESQFVLSNISADETKFNYAFGQLDPAYAAEVEDVITSSTFAAAKDKYVQLKTHLINRLSESRQKKVNQLLTREELGDRKPSQFLRHLKQLAGPEVPDDFLRSIWSSRLPSGTQSIIASQAKLPLDDVAELADQIHDVVTINPQVSEASIPSSSNIMASQIAELTRQVQALAARLDTQRSRSRTRRTNGRRGRSSSIPTRSQSSYRKFPNCWYHSKFGDKANRCVKPCDFEGNTSGSRQ</sequence>
<keyword evidence="4" id="KW-1185">Reference proteome</keyword>
<gene>
    <name evidence="3" type="ORF">EEDITHA_LOCUS22787</name>
</gene>
<feature type="region of interest" description="Disordered" evidence="1">
    <location>
        <begin position="207"/>
        <end position="237"/>
    </location>
</feature>
<feature type="domain" description="DUF7041" evidence="2">
    <location>
        <begin position="20"/>
        <end position="106"/>
    </location>
</feature>
<dbReference type="EMBL" id="CAKOGL010000043">
    <property type="protein sequence ID" value="CAH2108891.1"/>
    <property type="molecule type" value="Genomic_DNA"/>
</dbReference>
<dbReference type="PANTHER" id="PTHR33327">
    <property type="entry name" value="ENDONUCLEASE"/>
    <property type="match status" value="1"/>
</dbReference>
<proteinExistence type="predicted"/>
<dbReference type="Pfam" id="PF23055">
    <property type="entry name" value="DUF7041"/>
    <property type="match status" value="1"/>
</dbReference>
<comment type="caution">
    <text evidence="3">The sequence shown here is derived from an EMBL/GenBank/DDBJ whole genome shotgun (WGS) entry which is preliminary data.</text>
</comment>